<dbReference type="Pfam" id="PF02272">
    <property type="entry name" value="DHHA1"/>
    <property type="match status" value="1"/>
</dbReference>
<dbReference type="Proteomes" id="UP000616346">
    <property type="component" value="Unassembled WGS sequence"/>
</dbReference>
<comment type="caution">
    <text evidence="13">The sequence shown here is derived from an EMBL/GenBank/DDBJ whole genome shotgun (WGS) entry which is preliminary data.</text>
</comment>
<keyword evidence="9 11" id="KW-0648">Protein biosynthesis</keyword>
<name>A0ABR8VCU6_9BACT</name>
<evidence type="ECO:0000256" key="3">
    <source>
        <dbReference type="ARBA" id="ARBA00022598"/>
    </source>
</evidence>
<keyword evidence="3 11" id="KW-0436">Ligase</keyword>
<dbReference type="InterPro" id="IPR009000">
    <property type="entry name" value="Transl_B-barrel_sf"/>
</dbReference>
<keyword evidence="10 11" id="KW-0030">Aminoacyl-tRNA synthetase</keyword>
<sequence length="872" mass="96869">MLTANEIRDSFVKFFESKGHQIVPSAPMVIKDDPTLMFTNAGMNQFKDIILGNHPAKYKRVTDSQKCLRVSGKHNDLEEVGHDTYHHTMFEMLGNWSFGDYFKKEAISWAWEFLVDVLKIDPANLYATVFEGSPAEGLERDNEAASYWEQFMPADHIINGNKHDNFWEMGDTGPCGPCSEIHIDLRPEEERAKVPGRELVNHDHPQVIEIWNLVFMQYNRKADGSLEPLPAKVIDTGMGFERLCMAMQGKRSNYDTDVFQPIIKVIGDLAGTTYGKDEKTDVAMRVVADHVRTIAFSITDGQLPSNAKAGYVIRRILRRAVRYAYTFLGQKQAFIYKLVPVLVENMGGAYPELKAQQTLIEKVIKEEEEAFLRTLETGIRLLDKMMADAKAAGKTEISGVDAFTLYDTFGFPFDLTELILRENGLTADVKGFEVEMKKQKERARNAAAVETGDWVTLKEGETTFVGYDYTEYETSILRYRQVKQKNQTLYQIVLSETPFYAESGGQVGDTGVLVNEFESIDIIDTKKENNLPIHIAKKLPEHLDAPMMACVDTEKRAACAANHSCTHLLDEALRQVLGTHVEQKGSLVTPDSLRFDFSHFQKVTPEQLREVEHLVNAKIREDIPLTEYRNLPIEKARELGAIALFGEKYGDEVRVVQFGSSIEFCGGTHVSATGKIGMVKILSESSVAAGVRRIEAITGAKVEEMFDAVQDTIADLKALFNNAPDLKAAIAKYIDENAGLKKQMEAFMKEKEAAVKAKLIESAKEIHGVKVIKAVLPMPADAVKNIAFQLKGQITENLFVVIGSVHDDKPLLTVTMSDDQVKAGLNAGQLVREAAKLIQGGGGGQPHFATAGGKNPDGLSAAVDKVVELAGF</sequence>
<dbReference type="SUPFAM" id="SSF50447">
    <property type="entry name" value="Translation proteins"/>
    <property type="match status" value="1"/>
</dbReference>
<evidence type="ECO:0000256" key="8">
    <source>
        <dbReference type="ARBA" id="ARBA00022884"/>
    </source>
</evidence>
<comment type="similarity">
    <text evidence="1 11">Belongs to the class-II aminoacyl-tRNA synthetase family.</text>
</comment>
<comment type="catalytic activity">
    <reaction evidence="11">
        <text>tRNA(Ala) + L-alanine + ATP = L-alanyl-tRNA(Ala) + AMP + diphosphate</text>
        <dbReference type="Rhea" id="RHEA:12540"/>
        <dbReference type="Rhea" id="RHEA-COMP:9657"/>
        <dbReference type="Rhea" id="RHEA-COMP:9923"/>
        <dbReference type="ChEBI" id="CHEBI:30616"/>
        <dbReference type="ChEBI" id="CHEBI:33019"/>
        <dbReference type="ChEBI" id="CHEBI:57972"/>
        <dbReference type="ChEBI" id="CHEBI:78442"/>
        <dbReference type="ChEBI" id="CHEBI:78497"/>
        <dbReference type="ChEBI" id="CHEBI:456215"/>
        <dbReference type="EC" id="6.1.1.7"/>
    </reaction>
</comment>
<dbReference type="Pfam" id="PF01411">
    <property type="entry name" value="tRNA-synt_2c"/>
    <property type="match status" value="1"/>
</dbReference>
<dbReference type="SUPFAM" id="SSF55681">
    <property type="entry name" value="Class II aaRS and biotin synthetases"/>
    <property type="match status" value="1"/>
</dbReference>
<dbReference type="Gene3D" id="3.10.310.40">
    <property type="match status" value="1"/>
</dbReference>
<feature type="binding site" evidence="11">
    <location>
        <position position="665"/>
    </location>
    <ligand>
        <name>Zn(2+)</name>
        <dbReference type="ChEBI" id="CHEBI:29105"/>
    </ligand>
</feature>
<evidence type="ECO:0000256" key="9">
    <source>
        <dbReference type="ARBA" id="ARBA00022917"/>
    </source>
</evidence>
<keyword evidence="11" id="KW-0963">Cytoplasm</keyword>
<dbReference type="Gene3D" id="3.30.930.10">
    <property type="entry name" value="Bira Bifunctional Protein, Domain 2"/>
    <property type="match status" value="1"/>
</dbReference>
<evidence type="ECO:0000256" key="6">
    <source>
        <dbReference type="ARBA" id="ARBA00022833"/>
    </source>
</evidence>
<feature type="domain" description="Alanyl-transfer RNA synthetases family profile" evidence="12">
    <location>
        <begin position="2"/>
        <end position="708"/>
    </location>
</feature>
<keyword evidence="8 11" id="KW-0694">RNA-binding</keyword>
<dbReference type="InterPro" id="IPR003156">
    <property type="entry name" value="DHHA1_dom"/>
</dbReference>
<dbReference type="InterPro" id="IPR023033">
    <property type="entry name" value="Ala_tRNA_ligase_euk/bac"/>
</dbReference>
<comment type="domain">
    <text evidence="11">Consists of three domains; the N-terminal catalytic domain, the editing domain and the C-terminal C-Ala domain. The editing domain removes incorrectly charged amino acids, while the C-Ala domain, along with tRNA(Ala), serves as a bridge to cooperatively bring together the editing and aminoacylation centers thus stimulating deacylation of misacylated tRNAs.</text>
</comment>
<evidence type="ECO:0000256" key="7">
    <source>
        <dbReference type="ARBA" id="ARBA00022840"/>
    </source>
</evidence>
<dbReference type="Gene3D" id="3.30.980.10">
    <property type="entry name" value="Threonyl-trna Synthetase, Chain A, domain 2"/>
    <property type="match status" value="1"/>
</dbReference>
<accession>A0ABR8VCU6</accession>
<dbReference type="InterPro" id="IPR018163">
    <property type="entry name" value="Thr/Ala-tRNA-synth_IIc_edit"/>
</dbReference>
<evidence type="ECO:0000313" key="14">
    <source>
        <dbReference type="Proteomes" id="UP000616346"/>
    </source>
</evidence>
<dbReference type="NCBIfam" id="TIGR00344">
    <property type="entry name" value="alaS"/>
    <property type="match status" value="1"/>
</dbReference>
<dbReference type="InterPro" id="IPR018164">
    <property type="entry name" value="Ala-tRNA-synth_IIc_N"/>
</dbReference>
<evidence type="ECO:0000256" key="5">
    <source>
        <dbReference type="ARBA" id="ARBA00022741"/>
    </source>
</evidence>
<comment type="subcellular location">
    <subcellularLocation>
        <location evidence="11">Cytoplasm</location>
    </subcellularLocation>
</comment>
<dbReference type="CDD" id="cd00673">
    <property type="entry name" value="AlaRS_core"/>
    <property type="match status" value="1"/>
</dbReference>
<keyword evidence="14" id="KW-1185">Reference proteome</keyword>
<dbReference type="HAMAP" id="MF_00036_B">
    <property type="entry name" value="Ala_tRNA_synth_B"/>
    <property type="match status" value="1"/>
</dbReference>
<keyword evidence="5 11" id="KW-0547">Nucleotide-binding</keyword>
<dbReference type="GO" id="GO:0004813">
    <property type="term" value="F:alanine-tRNA ligase activity"/>
    <property type="evidence" value="ECO:0007669"/>
    <property type="project" value="UniProtKB-EC"/>
</dbReference>
<evidence type="ECO:0000256" key="2">
    <source>
        <dbReference type="ARBA" id="ARBA00022555"/>
    </source>
</evidence>
<dbReference type="InterPro" id="IPR002318">
    <property type="entry name" value="Ala-tRNA-lgiase_IIc"/>
</dbReference>
<feature type="binding site" evidence="11">
    <location>
        <position position="669"/>
    </location>
    <ligand>
        <name>Zn(2+)</name>
        <dbReference type="ChEBI" id="CHEBI:29105"/>
    </ligand>
</feature>
<evidence type="ECO:0000259" key="12">
    <source>
        <dbReference type="PROSITE" id="PS50860"/>
    </source>
</evidence>
<keyword evidence="2 11" id="KW-0820">tRNA-binding</keyword>
<evidence type="ECO:0000256" key="4">
    <source>
        <dbReference type="ARBA" id="ARBA00022723"/>
    </source>
</evidence>
<feature type="binding site" evidence="11">
    <location>
        <position position="567"/>
    </location>
    <ligand>
        <name>Zn(2+)</name>
        <dbReference type="ChEBI" id="CHEBI:29105"/>
    </ligand>
</feature>
<dbReference type="InterPro" id="IPR050058">
    <property type="entry name" value="Ala-tRNA_ligase"/>
</dbReference>
<evidence type="ECO:0000256" key="1">
    <source>
        <dbReference type="ARBA" id="ARBA00008226"/>
    </source>
</evidence>
<dbReference type="InterPro" id="IPR045864">
    <property type="entry name" value="aa-tRNA-synth_II/BPL/LPL"/>
</dbReference>
<dbReference type="Gene3D" id="3.30.54.20">
    <property type="match status" value="1"/>
</dbReference>
<protein>
    <recommendedName>
        <fullName evidence="11">Alanine--tRNA ligase</fullName>
        <ecNumber evidence="11">6.1.1.7</ecNumber>
    </recommendedName>
    <alternativeName>
        <fullName evidence="11">Alanyl-tRNA synthetase</fullName>
        <shortName evidence="11">AlaRS</shortName>
    </alternativeName>
</protein>
<evidence type="ECO:0000256" key="11">
    <source>
        <dbReference type="HAMAP-Rule" id="MF_00036"/>
    </source>
</evidence>
<feature type="binding site" evidence="11">
    <location>
        <position position="563"/>
    </location>
    <ligand>
        <name>Zn(2+)</name>
        <dbReference type="ChEBI" id="CHEBI:29105"/>
    </ligand>
</feature>
<dbReference type="PANTHER" id="PTHR11777:SF9">
    <property type="entry name" value="ALANINE--TRNA LIGASE, CYTOPLASMIC"/>
    <property type="match status" value="1"/>
</dbReference>
<dbReference type="EMBL" id="JACSPQ010000011">
    <property type="protein sequence ID" value="MBD8002581.1"/>
    <property type="molecule type" value="Genomic_DNA"/>
</dbReference>
<dbReference type="Pfam" id="PF07973">
    <property type="entry name" value="tRNA_SAD"/>
    <property type="match status" value="1"/>
</dbReference>
<dbReference type="Gene3D" id="2.40.30.130">
    <property type="match status" value="1"/>
</dbReference>
<keyword evidence="4 11" id="KW-0479">Metal-binding</keyword>
<comment type="cofactor">
    <cofactor evidence="11">
        <name>Zn(2+)</name>
        <dbReference type="ChEBI" id="CHEBI:29105"/>
    </cofactor>
    <text evidence="11">Binds 1 zinc ion per subunit.</text>
</comment>
<dbReference type="InterPro" id="IPR018162">
    <property type="entry name" value="Ala-tRNA-ligase_IIc_anticod-bd"/>
</dbReference>
<dbReference type="SMART" id="SM00863">
    <property type="entry name" value="tRNA_SAD"/>
    <property type="match status" value="1"/>
</dbReference>
<evidence type="ECO:0000256" key="10">
    <source>
        <dbReference type="ARBA" id="ARBA00023146"/>
    </source>
</evidence>
<organism evidence="13 14">
    <name type="scientific">Phocaeicola faecium</name>
    <dbReference type="NCBI Taxonomy" id="2762213"/>
    <lineage>
        <taxon>Bacteria</taxon>
        <taxon>Pseudomonadati</taxon>
        <taxon>Bacteroidota</taxon>
        <taxon>Bacteroidia</taxon>
        <taxon>Bacteroidales</taxon>
        <taxon>Bacteroidaceae</taxon>
        <taxon>Phocaeicola</taxon>
    </lineage>
</organism>
<comment type="function">
    <text evidence="11">Catalyzes the attachment of alanine to tRNA(Ala) in a two-step reaction: alanine is first activated by ATP to form Ala-AMP and then transferred to the acceptor end of tRNA(Ala). Also edits incorrectly charged Ser-tRNA(Ala) and Gly-tRNA(Ala) via its editing domain.</text>
</comment>
<dbReference type="PROSITE" id="PS50860">
    <property type="entry name" value="AA_TRNA_LIGASE_II_ALA"/>
    <property type="match status" value="1"/>
</dbReference>
<dbReference type="RefSeq" id="WP_191710434.1">
    <property type="nucleotide sequence ID" value="NZ_JACSPQ010000011.1"/>
</dbReference>
<evidence type="ECO:0000313" key="13">
    <source>
        <dbReference type="EMBL" id="MBD8002581.1"/>
    </source>
</evidence>
<gene>
    <name evidence="11 13" type="primary">alaS</name>
    <name evidence="13" type="ORF">H9626_10205</name>
</gene>
<reference evidence="13 14" key="1">
    <citation type="submission" date="2020-08" db="EMBL/GenBank/DDBJ databases">
        <title>A Genomic Blueprint of the Chicken Gut Microbiome.</title>
        <authorList>
            <person name="Gilroy R."/>
            <person name="Ravi A."/>
            <person name="Getino M."/>
            <person name="Pursley I."/>
            <person name="Horton D.L."/>
            <person name="Alikhan N.-F."/>
            <person name="Baker D."/>
            <person name="Gharbi K."/>
            <person name="Hall N."/>
            <person name="Watson M."/>
            <person name="Adriaenssens E.M."/>
            <person name="Foster-Nyarko E."/>
            <person name="Jarju S."/>
            <person name="Secka A."/>
            <person name="Antonio M."/>
            <person name="Oren A."/>
            <person name="Chaudhuri R."/>
            <person name="La Ragione R.M."/>
            <person name="Hildebrand F."/>
            <person name="Pallen M.J."/>
        </authorList>
    </citation>
    <scope>NUCLEOTIDE SEQUENCE [LARGE SCALE GENOMIC DNA]</scope>
    <source>
        <strain evidence="13 14">Sa1YUN3</strain>
    </source>
</reference>
<dbReference type="PANTHER" id="PTHR11777">
    <property type="entry name" value="ALANYL-TRNA SYNTHETASE"/>
    <property type="match status" value="1"/>
</dbReference>
<dbReference type="EC" id="6.1.1.7" evidence="11"/>
<dbReference type="InterPro" id="IPR012947">
    <property type="entry name" value="tRNA_SAD"/>
</dbReference>
<proteinExistence type="inferred from homology"/>
<keyword evidence="6 11" id="KW-0862">Zinc</keyword>
<dbReference type="PRINTS" id="PR00980">
    <property type="entry name" value="TRNASYNTHALA"/>
</dbReference>
<dbReference type="SUPFAM" id="SSF101353">
    <property type="entry name" value="Putative anticodon-binding domain of alanyl-tRNA synthetase (AlaRS)"/>
    <property type="match status" value="1"/>
</dbReference>
<dbReference type="SUPFAM" id="SSF55186">
    <property type="entry name" value="ThrRS/AlaRS common domain"/>
    <property type="match status" value="1"/>
</dbReference>
<dbReference type="InterPro" id="IPR018165">
    <property type="entry name" value="Ala-tRNA-synth_IIc_core"/>
</dbReference>
<keyword evidence="7 11" id="KW-0067">ATP-binding</keyword>